<evidence type="ECO:0000256" key="1">
    <source>
        <dbReference type="ARBA" id="ARBA00023012"/>
    </source>
</evidence>
<dbReference type="SUPFAM" id="SSF47226">
    <property type="entry name" value="Histidine-containing phosphotransfer domain, HPT domain"/>
    <property type="match status" value="1"/>
</dbReference>
<comment type="caution">
    <text evidence="4">The sequence shown here is derived from an EMBL/GenBank/DDBJ whole genome shotgun (WGS) entry which is preliminary data.</text>
</comment>
<dbReference type="Pfam" id="PF01627">
    <property type="entry name" value="Hpt"/>
    <property type="match status" value="1"/>
</dbReference>
<dbReference type="Proteomes" id="UP000834458">
    <property type="component" value="Unassembled WGS sequence"/>
</dbReference>
<dbReference type="InterPro" id="IPR008207">
    <property type="entry name" value="Sig_transdc_His_kin_Hpt_dom"/>
</dbReference>
<accession>A0AA35DA00</accession>
<name>A0AA35DA00_9BURK</name>
<sequence length="205" mass="22217">MADWDEGLALWGGVEPLRAAWARFLGEQQGRTQELRQLVQQGDWEAIRSTVHRMRGAAGNLALQPLQALLAQMEHDALHQDRAALEPLLPELATALAQVEALLRTSAPSATPTAAPRPATTLPPAQQLQALTALHTLGKALQQGEIASPALQAVQQLLPAPELVALLEALDLFEFERALECVRTLSTRLETCVDDEPHAHLAPQP</sequence>
<feature type="domain" description="HPt" evidence="3">
    <location>
        <begin position="13"/>
        <end position="106"/>
    </location>
</feature>
<gene>
    <name evidence="4" type="ORF">GHA_03577</name>
</gene>
<dbReference type="Gene3D" id="1.20.120.160">
    <property type="entry name" value="HPT domain"/>
    <property type="match status" value="1"/>
</dbReference>
<evidence type="ECO:0000256" key="2">
    <source>
        <dbReference type="PROSITE-ProRule" id="PRU00110"/>
    </source>
</evidence>
<dbReference type="AlphaFoldDB" id="A0AA35DA00"/>
<keyword evidence="1" id="KW-0902">Two-component regulatory system</keyword>
<dbReference type="GO" id="GO:0004672">
    <property type="term" value="F:protein kinase activity"/>
    <property type="evidence" value="ECO:0007669"/>
    <property type="project" value="UniProtKB-ARBA"/>
</dbReference>
<dbReference type="InterPro" id="IPR036641">
    <property type="entry name" value="HPT_dom_sf"/>
</dbReference>
<evidence type="ECO:0000313" key="5">
    <source>
        <dbReference type="Proteomes" id="UP000834458"/>
    </source>
</evidence>
<dbReference type="PROSITE" id="PS50894">
    <property type="entry name" value="HPT"/>
    <property type="match status" value="1"/>
</dbReference>
<organism evidence="4 5">
    <name type="scientific">Comamonas aquatica</name>
    <dbReference type="NCBI Taxonomy" id="225991"/>
    <lineage>
        <taxon>Bacteria</taxon>
        <taxon>Pseudomonadati</taxon>
        <taxon>Pseudomonadota</taxon>
        <taxon>Betaproteobacteria</taxon>
        <taxon>Burkholderiales</taxon>
        <taxon>Comamonadaceae</taxon>
        <taxon>Comamonas</taxon>
    </lineage>
</organism>
<reference evidence="4" key="1">
    <citation type="submission" date="2020-05" db="EMBL/GenBank/DDBJ databases">
        <authorList>
            <person name="Delgado-Blas J."/>
        </authorList>
    </citation>
    <scope>NUCLEOTIDE SEQUENCE</scope>
    <source>
        <strain evidence="4">BB1454</strain>
    </source>
</reference>
<feature type="modified residue" description="Phosphohistidine" evidence="2">
    <location>
        <position position="52"/>
    </location>
</feature>
<dbReference type="GO" id="GO:0000160">
    <property type="term" value="P:phosphorelay signal transduction system"/>
    <property type="evidence" value="ECO:0007669"/>
    <property type="project" value="UniProtKB-KW"/>
</dbReference>
<dbReference type="RefSeq" id="WP_239237007.1">
    <property type="nucleotide sequence ID" value="NZ_CAIIUE010000001.1"/>
</dbReference>
<evidence type="ECO:0000313" key="4">
    <source>
        <dbReference type="EMBL" id="CAB5710122.1"/>
    </source>
</evidence>
<proteinExistence type="predicted"/>
<evidence type="ECO:0000259" key="3">
    <source>
        <dbReference type="PROSITE" id="PS50894"/>
    </source>
</evidence>
<keyword evidence="2" id="KW-0597">Phosphoprotein</keyword>
<protein>
    <submittedName>
        <fullName evidence="4">Hpt domain</fullName>
    </submittedName>
</protein>
<dbReference type="EMBL" id="CAHPSC010000084">
    <property type="protein sequence ID" value="CAB5710122.1"/>
    <property type="molecule type" value="Genomic_DNA"/>
</dbReference>